<keyword evidence="4" id="KW-0238">DNA-binding</keyword>
<dbReference type="GeneID" id="301324067"/>
<dbReference type="SMART" id="SM00420">
    <property type="entry name" value="HTH_DEOR"/>
    <property type="match status" value="1"/>
</dbReference>
<dbReference type="InterPro" id="IPR001034">
    <property type="entry name" value="DeoR_HTH"/>
</dbReference>
<dbReference type="GO" id="GO:0003700">
    <property type="term" value="F:DNA-binding transcription factor activity"/>
    <property type="evidence" value="ECO:0007669"/>
    <property type="project" value="InterPro"/>
</dbReference>
<evidence type="ECO:0000256" key="1">
    <source>
        <dbReference type="ARBA" id="ARBA00023015"/>
    </source>
</evidence>
<dbReference type="EMBL" id="JAHOEF010000040">
    <property type="protein sequence ID" value="MBV3382970.1"/>
    <property type="molecule type" value="Genomic_DNA"/>
</dbReference>
<dbReference type="Proteomes" id="UP001197492">
    <property type="component" value="Unassembled WGS sequence"/>
</dbReference>
<proteinExistence type="predicted"/>
<dbReference type="PROSITE" id="PS51000">
    <property type="entry name" value="HTH_DEOR_2"/>
    <property type="match status" value="1"/>
</dbReference>
<comment type="caution">
    <text evidence="4">The sequence shown here is derived from an EMBL/GenBank/DDBJ whole genome shotgun (WGS) entry which is preliminary data.</text>
</comment>
<keyword evidence="7" id="KW-1185">Reference proteome</keyword>
<dbReference type="InterPro" id="IPR050313">
    <property type="entry name" value="Carb_Metab_HTH_regulators"/>
</dbReference>
<dbReference type="EMBL" id="JAHOEL010000040">
    <property type="protein sequence ID" value="MBV3393011.1"/>
    <property type="molecule type" value="Genomic_DNA"/>
</dbReference>
<dbReference type="RefSeq" id="WP_217747770.1">
    <property type="nucleotide sequence ID" value="NZ_JAHOEB010000040.1"/>
</dbReference>
<evidence type="ECO:0000259" key="3">
    <source>
        <dbReference type="PROSITE" id="PS51000"/>
    </source>
</evidence>
<accession>A0AAW4MRT1</accession>
<dbReference type="PANTHER" id="PTHR30363:SF44">
    <property type="entry name" value="AGA OPERON TRANSCRIPTIONAL REPRESSOR-RELATED"/>
    <property type="match status" value="1"/>
</dbReference>
<dbReference type="PANTHER" id="PTHR30363">
    <property type="entry name" value="HTH-TYPE TRANSCRIPTIONAL REGULATOR SRLR-RELATED"/>
    <property type="match status" value="1"/>
</dbReference>
<dbReference type="SMART" id="SM01134">
    <property type="entry name" value="DeoRC"/>
    <property type="match status" value="1"/>
</dbReference>
<keyword evidence="2" id="KW-0804">Transcription</keyword>
<dbReference type="AlphaFoldDB" id="A0AAW4MRT1"/>
<name>A0AAW4MRT1_9FIRM</name>
<feature type="domain" description="HTH deoR-type" evidence="3">
    <location>
        <begin position="3"/>
        <end position="58"/>
    </location>
</feature>
<evidence type="ECO:0000313" key="6">
    <source>
        <dbReference type="Proteomes" id="UP001196408"/>
    </source>
</evidence>
<dbReference type="GO" id="GO:0003677">
    <property type="term" value="F:DNA binding"/>
    <property type="evidence" value="ECO:0007669"/>
    <property type="project" value="UniProtKB-KW"/>
</dbReference>
<evidence type="ECO:0000313" key="4">
    <source>
        <dbReference type="EMBL" id="MBV3382970.1"/>
    </source>
</evidence>
<dbReference type="Pfam" id="PF00455">
    <property type="entry name" value="DeoRC"/>
    <property type="match status" value="1"/>
</dbReference>
<dbReference type="Proteomes" id="UP001196408">
    <property type="component" value="Unassembled WGS sequence"/>
</dbReference>
<reference evidence="4 7" key="1">
    <citation type="submission" date="2021-06" db="EMBL/GenBank/DDBJ databases">
        <title>Collection of gut derived symbiotic bacterial strains cultured from healthy donors.</title>
        <authorList>
            <person name="Lin H."/>
            <person name="Littmann E."/>
            <person name="Pamer E.G."/>
        </authorList>
    </citation>
    <scope>NUCLEOTIDE SEQUENCE</scope>
    <source>
        <strain evidence="5 7">MSK.21.70</strain>
        <strain evidence="4">MSK.21.82</strain>
    </source>
</reference>
<evidence type="ECO:0000256" key="2">
    <source>
        <dbReference type="ARBA" id="ARBA00023163"/>
    </source>
</evidence>
<keyword evidence="1" id="KW-0805">Transcription regulation</keyword>
<organism evidence="4 6">
    <name type="scientific">Catenibacterium mitsuokai</name>
    <dbReference type="NCBI Taxonomy" id="100886"/>
    <lineage>
        <taxon>Bacteria</taxon>
        <taxon>Bacillati</taxon>
        <taxon>Bacillota</taxon>
        <taxon>Erysipelotrichia</taxon>
        <taxon>Erysipelotrichales</taxon>
        <taxon>Coprobacillaceae</taxon>
        <taxon>Catenibacterium</taxon>
    </lineage>
</organism>
<dbReference type="Pfam" id="PF08220">
    <property type="entry name" value="HTH_DeoR"/>
    <property type="match status" value="1"/>
</dbReference>
<evidence type="ECO:0000313" key="5">
    <source>
        <dbReference type="EMBL" id="MBV3393011.1"/>
    </source>
</evidence>
<dbReference type="InterPro" id="IPR014036">
    <property type="entry name" value="DeoR-like_C"/>
</dbReference>
<sequence>MSQKKRHQQIITKLNIEGQVFVKELASSFGVTEDCIRKDLTFLEKAGKLKRVHGGAINARVNLHHTNVSQRVELYSKEKKIIASKAVNLLEEGYVIFLDISTINLEIAKLIFEKNIAVTIVTNMIDIMQLYRQNSTVRLIFLGGDFNQARDGFVGALTNHLIRKYRFDISFIGVVGIDLEHNVVTTYETNDGLTKKTAINASKRTYMVGESVKLNQDGNYAYATLDDFTGYICEKELENSQLKLLGDHQVELI</sequence>
<evidence type="ECO:0000313" key="7">
    <source>
        <dbReference type="Proteomes" id="UP001197492"/>
    </source>
</evidence>
<gene>
    <name evidence="4" type="ORF">KSV97_07010</name>
    <name evidence="5" type="ORF">KSW06_07040</name>
</gene>
<protein>
    <submittedName>
        <fullName evidence="4">DeoR/GlpR family DNA-binding transcription regulator</fullName>
    </submittedName>
</protein>